<comment type="caution">
    <text evidence="3">The sequence shown here is derived from an EMBL/GenBank/DDBJ whole genome shotgun (WGS) entry which is preliminary data.</text>
</comment>
<feature type="compositionally biased region" description="Basic and acidic residues" evidence="2">
    <location>
        <begin position="500"/>
        <end position="511"/>
    </location>
</feature>
<dbReference type="PANTHER" id="PTHR36350">
    <property type="entry name" value="TRANSMEMBRANE PROTEIN"/>
    <property type="match status" value="1"/>
</dbReference>
<evidence type="ECO:0000256" key="1">
    <source>
        <dbReference type="PROSITE-ProRule" id="PRU00339"/>
    </source>
</evidence>
<dbReference type="Pfam" id="PF13432">
    <property type="entry name" value="TPR_16"/>
    <property type="match status" value="2"/>
</dbReference>
<dbReference type="SUPFAM" id="SSF48452">
    <property type="entry name" value="TPR-like"/>
    <property type="match status" value="1"/>
</dbReference>
<dbReference type="PROSITE" id="PS50005">
    <property type="entry name" value="TPR"/>
    <property type="match status" value="1"/>
</dbReference>
<protein>
    <submittedName>
        <fullName evidence="3">Uncharacterized protein</fullName>
    </submittedName>
</protein>
<keyword evidence="1" id="KW-0802">TPR repeat</keyword>
<feature type="repeat" description="TPR" evidence="1">
    <location>
        <begin position="412"/>
        <end position="445"/>
    </location>
</feature>
<dbReference type="Gene3D" id="1.25.40.10">
    <property type="entry name" value="Tetratricopeptide repeat domain"/>
    <property type="match status" value="2"/>
</dbReference>
<organism evidence="3 4">
    <name type="scientific">Marchantia polymorpha subsp. ruderalis</name>
    <dbReference type="NCBI Taxonomy" id="1480154"/>
    <lineage>
        <taxon>Eukaryota</taxon>
        <taxon>Viridiplantae</taxon>
        <taxon>Streptophyta</taxon>
        <taxon>Embryophyta</taxon>
        <taxon>Marchantiophyta</taxon>
        <taxon>Marchantiopsida</taxon>
        <taxon>Marchantiidae</taxon>
        <taxon>Marchantiales</taxon>
        <taxon>Marchantiaceae</taxon>
        <taxon>Marchantia</taxon>
    </lineage>
</organism>
<evidence type="ECO:0000313" key="4">
    <source>
        <dbReference type="Proteomes" id="UP000077202"/>
    </source>
</evidence>
<dbReference type="AlphaFoldDB" id="A0A176VHY4"/>
<proteinExistence type="predicted"/>
<feature type="region of interest" description="Disordered" evidence="2">
    <location>
        <begin position="250"/>
        <end position="275"/>
    </location>
</feature>
<evidence type="ECO:0000256" key="2">
    <source>
        <dbReference type="SAM" id="MobiDB-lite"/>
    </source>
</evidence>
<sequence length="538" mass="60421">MAGQGMKRCINSKWAKRESQSLPVAVAVGKTGVVAFRGQRDHQRASHRRFALPCVALRSVAWRRHAAIYPIAIENILRHESVRKVCMKEILSPSPTLVSVRISPAEEVKHRLEGNCCRGFVDSLESRRFNSSSGDRCKRLVSPRNGSMAQQGDSGFARDEPVHVSRIPEGEAVRQGSSPKKLEAEHWEVVQFQAVEKKSKNIVAFYLASGLLALGLCFSFCKPAMAKIVENQPTVTAKLNEKGEVEVQDRALETSGEEGDEVSAEKNGEKADDFEPVFGEGSDLTSDPTEILLRSYLERHPNDLKALQALLYMRLKKGEINAAHAVIDKLIELEPDQLEWKFIRAQAFEFVGELEQARQAFQEIIELRPLSARALQGLAVVMQKNGEDEQALELLGEAVKKAVDAGQAKEATNLRMLLGQMHTIQGNLDEAMELYRTVVEEDPQDYRPYLCQGLVYSIIGEEAEAEKQFRSYRKLCPKDFPHRGFLDELMLKAKTESRKLNERLKKEEEFKKKGKKMPKPMRQPLASGSPKKGENVDN</sequence>
<feature type="compositionally biased region" description="Basic and acidic residues" evidence="2">
    <location>
        <begin position="263"/>
        <end position="273"/>
    </location>
</feature>
<dbReference type="InterPro" id="IPR019734">
    <property type="entry name" value="TPR_rpt"/>
</dbReference>
<feature type="region of interest" description="Disordered" evidence="2">
    <location>
        <begin position="500"/>
        <end position="538"/>
    </location>
</feature>
<accession>A0A176VHY4</accession>
<dbReference type="InterPro" id="IPR011990">
    <property type="entry name" value="TPR-like_helical_dom_sf"/>
</dbReference>
<reference evidence="3" key="1">
    <citation type="submission" date="2016-03" db="EMBL/GenBank/DDBJ databases">
        <title>Mechanisms controlling the formation of the plant cell surface in tip-growing cells are functionally conserved among land plants.</title>
        <authorList>
            <person name="Honkanen S."/>
            <person name="Jones V.A."/>
            <person name="Morieri G."/>
            <person name="Champion C."/>
            <person name="Hetherington A.J."/>
            <person name="Kelly S."/>
            <person name="Saint-Marcoux D."/>
            <person name="Proust H."/>
            <person name="Prescott H."/>
            <person name="Dolan L."/>
        </authorList>
    </citation>
    <scope>NUCLEOTIDE SEQUENCE [LARGE SCALE GENOMIC DNA]</scope>
    <source>
        <tissue evidence="3">Whole gametophyte</tissue>
    </source>
</reference>
<dbReference type="EMBL" id="LVLJ01003836">
    <property type="protein sequence ID" value="OAE19535.1"/>
    <property type="molecule type" value="Genomic_DNA"/>
</dbReference>
<keyword evidence="4" id="KW-1185">Reference proteome</keyword>
<evidence type="ECO:0000313" key="3">
    <source>
        <dbReference type="EMBL" id="OAE19535.1"/>
    </source>
</evidence>
<dbReference type="Proteomes" id="UP000077202">
    <property type="component" value="Unassembled WGS sequence"/>
</dbReference>
<gene>
    <name evidence="3" type="ORF">AXG93_2742s1040</name>
</gene>
<name>A0A176VHY4_MARPO</name>
<dbReference type="PANTHER" id="PTHR36350:SF3">
    <property type="entry name" value="TRANSMEMBRANE PROTEIN"/>
    <property type="match status" value="1"/>
</dbReference>
<dbReference type="SMART" id="SM00028">
    <property type="entry name" value="TPR"/>
    <property type="match status" value="4"/>
</dbReference>